<organism evidence="1">
    <name type="scientific">Podoviridae sp. ctZkC8</name>
    <dbReference type="NCBI Taxonomy" id="2825259"/>
    <lineage>
        <taxon>Viruses</taxon>
        <taxon>Duplodnaviria</taxon>
        <taxon>Heunggongvirae</taxon>
        <taxon>Uroviricota</taxon>
        <taxon>Caudoviricetes</taxon>
    </lineage>
</organism>
<accession>A0A8S5UBF3</accession>
<dbReference type="Gene3D" id="3.40.91.30">
    <property type="match status" value="1"/>
</dbReference>
<dbReference type="Pfam" id="PF06356">
    <property type="entry name" value="DUF1064"/>
    <property type="match status" value="1"/>
</dbReference>
<reference evidence="1" key="1">
    <citation type="journal article" date="2021" name="Proc. Natl. Acad. Sci. U.S.A.">
        <title>A Catalog of Tens of Thousands of Viruses from Human Metagenomes Reveals Hidden Associations with Chronic Diseases.</title>
        <authorList>
            <person name="Tisza M.J."/>
            <person name="Buck C.B."/>
        </authorList>
    </citation>
    <scope>NUCLEOTIDE SEQUENCE</scope>
    <source>
        <strain evidence="1">CtZkC8</strain>
    </source>
</reference>
<proteinExistence type="predicted"/>
<sequence length="134" mass="16088">MPQKSKGRVRNATKVDKYGLHFRSKLECYTYEAFMKAGIPVEYEPKHFTLLPKFEYNQEKIRAMTYLPDFIGKGFVVECKGLMGDSFPLRWKLFKYYLKQHRSKMKCYLVRNHKQVDEMIQELLSQKNYGKEKQ</sequence>
<dbReference type="EMBL" id="BK016062">
    <property type="protein sequence ID" value="DAF91796.1"/>
    <property type="molecule type" value="Genomic_DNA"/>
</dbReference>
<keyword evidence="1" id="KW-0255">Endonuclease</keyword>
<protein>
    <submittedName>
        <fullName evidence="1">Endonuclease</fullName>
    </submittedName>
</protein>
<name>A0A8S5UBF3_9CAUD</name>
<dbReference type="GO" id="GO:0004519">
    <property type="term" value="F:endonuclease activity"/>
    <property type="evidence" value="ECO:0007669"/>
    <property type="project" value="UniProtKB-KW"/>
</dbReference>
<keyword evidence="1" id="KW-0540">Nuclease</keyword>
<keyword evidence="1" id="KW-0378">Hydrolase</keyword>
<evidence type="ECO:0000313" key="1">
    <source>
        <dbReference type="EMBL" id="DAF91796.1"/>
    </source>
</evidence>
<dbReference type="InterPro" id="IPR009414">
    <property type="entry name" value="DUF1064"/>
</dbReference>